<dbReference type="EMBL" id="FNQE01000003">
    <property type="protein sequence ID" value="SDY60731.1"/>
    <property type="molecule type" value="Genomic_DNA"/>
</dbReference>
<accession>A0A1H3L8M3</accession>
<name>A0A1H3L8M3_9FIRM</name>
<protein>
    <submittedName>
        <fullName evidence="1">Uncharacterized protein</fullName>
    </submittedName>
</protein>
<evidence type="ECO:0000313" key="1">
    <source>
        <dbReference type="EMBL" id="SDY60731.1"/>
    </source>
</evidence>
<proteinExistence type="predicted"/>
<keyword evidence="2" id="KW-1185">Reference proteome</keyword>
<gene>
    <name evidence="1" type="ORF">SAMN05660462_00433</name>
</gene>
<reference evidence="1 2" key="1">
    <citation type="submission" date="2016-10" db="EMBL/GenBank/DDBJ databases">
        <authorList>
            <person name="de Groot N.N."/>
        </authorList>
    </citation>
    <scope>NUCLEOTIDE SEQUENCE [LARGE SCALE GENOMIC DNA]</scope>
    <source>
        <strain evidence="1 2">DSM 21650</strain>
    </source>
</reference>
<sequence>MSKETKIILDELNFTISKLNQKEREGKKLKESQYWYREGLKAARDIVIKVERLGEQALDKN</sequence>
<dbReference type="AlphaFoldDB" id="A0A1H3L8M3"/>
<organism evidence="1 2">
    <name type="scientific">Proteiniborus ethanoligenes</name>
    <dbReference type="NCBI Taxonomy" id="415015"/>
    <lineage>
        <taxon>Bacteria</taxon>
        <taxon>Bacillati</taxon>
        <taxon>Bacillota</taxon>
        <taxon>Clostridia</taxon>
        <taxon>Eubacteriales</taxon>
        <taxon>Proteiniborus</taxon>
    </lineage>
</organism>
<dbReference type="RefSeq" id="WP_091726589.1">
    <property type="nucleotide sequence ID" value="NZ_FNQE01000003.1"/>
</dbReference>
<dbReference type="Proteomes" id="UP000198625">
    <property type="component" value="Unassembled WGS sequence"/>
</dbReference>
<evidence type="ECO:0000313" key="2">
    <source>
        <dbReference type="Proteomes" id="UP000198625"/>
    </source>
</evidence>
<dbReference type="STRING" id="415015.SAMN05660462_00433"/>